<accession>A0A4S8QGZ7</accession>
<dbReference type="AlphaFoldDB" id="A0A4S8QGZ7"/>
<keyword evidence="1" id="KW-0812">Transmembrane</keyword>
<dbReference type="EMBL" id="STGY01000009">
    <property type="protein sequence ID" value="THV43001.1"/>
    <property type="molecule type" value="Genomic_DNA"/>
</dbReference>
<sequence>MLPGIFEDPAGVPRTLFWAASGLYLLFLVVTALALRSNLRRAKRDEGLAVRVRRSVKAATTAAAIGAAVAVAGWFPLQAAFAAWNWPYAFSAYLWWTLPLGAGAAAVWAVMIRSRPRPVTSS</sequence>
<keyword evidence="3" id="KW-1185">Reference proteome</keyword>
<feature type="transmembrane region" description="Helical" evidence="1">
    <location>
        <begin position="93"/>
        <end position="112"/>
    </location>
</feature>
<feature type="transmembrane region" description="Helical" evidence="1">
    <location>
        <begin position="16"/>
        <end position="35"/>
    </location>
</feature>
<keyword evidence="1" id="KW-0472">Membrane</keyword>
<gene>
    <name evidence="2" type="ORF">FAB82_03340</name>
</gene>
<comment type="caution">
    <text evidence="2">The sequence shown here is derived from an EMBL/GenBank/DDBJ whole genome shotgun (WGS) entry which is preliminary data.</text>
</comment>
<feature type="transmembrane region" description="Helical" evidence="1">
    <location>
        <begin position="56"/>
        <end position="81"/>
    </location>
</feature>
<keyword evidence="1" id="KW-1133">Transmembrane helix</keyword>
<proteinExistence type="predicted"/>
<organism evidence="2 3">
    <name type="scientific">Glycomyces buryatensis</name>
    <dbReference type="NCBI Taxonomy" id="2570927"/>
    <lineage>
        <taxon>Bacteria</taxon>
        <taxon>Bacillati</taxon>
        <taxon>Actinomycetota</taxon>
        <taxon>Actinomycetes</taxon>
        <taxon>Glycomycetales</taxon>
        <taxon>Glycomycetaceae</taxon>
        <taxon>Glycomyces</taxon>
    </lineage>
</organism>
<dbReference type="Proteomes" id="UP000308760">
    <property type="component" value="Unassembled WGS sequence"/>
</dbReference>
<name>A0A4S8QGZ7_9ACTN</name>
<evidence type="ECO:0000313" key="3">
    <source>
        <dbReference type="Proteomes" id="UP000308760"/>
    </source>
</evidence>
<evidence type="ECO:0000313" key="2">
    <source>
        <dbReference type="EMBL" id="THV43001.1"/>
    </source>
</evidence>
<protein>
    <submittedName>
        <fullName evidence="2">Uncharacterized protein</fullName>
    </submittedName>
</protein>
<dbReference type="RefSeq" id="WP_136533132.1">
    <property type="nucleotide sequence ID" value="NZ_STGY01000009.1"/>
</dbReference>
<evidence type="ECO:0000256" key="1">
    <source>
        <dbReference type="SAM" id="Phobius"/>
    </source>
</evidence>
<reference evidence="2 3" key="2">
    <citation type="submission" date="2019-05" db="EMBL/GenBank/DDBJ databases">
        <title>Glycomyces buryatensis sp. nov.</title>
        <authorList>
            <person name="Nikitina E."/>
        </authorList>
    </citation>
    <scope>NUCLEOTIDE SEQUENCE [LARGE SCALE GENOMIC DNA]</scope>
    <source>
        <strain evidence="2 3">18</strain>
    </source>
</reference>
<reference evidence="3" key="1">
    <citation type="submission" date="2019-04" db="EMBL/GenBank/DDBJ databases">
        <title>Nocardioides xinjiangensis sp. nov.</title>
        <authorList>
            <person name="Liu S."/>
        </authorList>
    </citation>
    <scope>NUCLEOTIDE SEQUENCE [LARGE SCALE GENOMIC DNA]</scope>
    <source>
        <strain evidence="3">18</strain>
    </source>
</reference>